<name>A0ABS6K7R0_9FIRM</name>
<evidence type="ECO:0000313" key="5">
    <source>
        <dbReference type="EMBL" id="MBU9726548.1"/>
    </source>
</evidence>
<evidence type="ECO:0000259" key="4">
    <source>
        <dbReference type="PROSITE" id="PS01124"/>
    </source>
</evidence>
<dbReference type="PANTHER" id="PTHR43280:SF2">
    <property type="entry name" value="HTH-TYPE TRANSCRIPTIONAL REGULATOR EXSA"/>
    <property type="match status" value="1"/>
</dbReference>
<reference evidence="5 6" key="1">
    <citation type="submission" date="2021-06" db="EMBL/GenBank/DDBJ databases">
        <title>Description of novel taxa of the family Lachnospiraceae.</title>
        <authorList>
            <person name="Chaplin A.V."/>
            <person name="Sokolova S.R."/>
            <person name="Pikina A.P."/>
            <person name="Korzhanova M."/>
            <person name="Belova V."/>
            <person name="Korostin D."/>
            <person name="Efimov B.A."/>
        </authorList>
    </citation>
    <scope>NUCLEOTIDE SEQUENCE [LARGE SCALE GENOMIC DNA]</scope>
    <source>
        <strain evidence="5 6">ASD4241</strain>
    </source>
</reference>
<dbReference type="InterPro" id="IPR018062">
    <property type="entry name" value="HTH_AraC-typ_CS"/>
</dbReference>
<keyword evidence="6" id="KW-1185">Reference proteome</keyword>
<evidence type="ECO:0000313" key="6">
    <source>
        <dbReference type="Proteomes" id="UP001314681"/>
    </source>
</evidence>
<proteinExistence type="predicted"/>
<comment type="caution">
    <text evidence="5">The sequence shown here is derived from an EMBL/GenBank/DDBJ whole genome shotgun (WGS) entry which is preliminary data.</text>
</comment>
<organism evidence="5 6">
    <name type="scientific">Diplocloster modestus</name>
    <dbReference type="NCBI Taxonomy" id="2850322"/>
    <lineage>
        <taxon>Bacteria</taxon>
        <taxon>Bacillati</taxon>
        <taxon>Bacillota</taxon>
        <taxon>Clostridia</taxon>
        <taxon>Lachnospirales</taxon>
        <taxon>Lachnospiraceae</taxon>
        <taxon>Diplocloster</taxon>
    </lineage>
</organism>
<keyword evidence="1" id="KW-0805">Transcription regulation</keyword>
<sequence>MSQKKEMNQFIRESILSGYRHHSFSIERELSDFYLKGRGDSSLEDILRIDTYADVLAPGRIRAVKNTLICLITVISRSSIRNGADSEISFSMSDFFINEVEKQKTEAELQVLLKEILSRFRELVDEAQQQKYPYPVAKAIRYINANLYGSCTVEGAAKFTGCNPKYLAALFQQELGMSPKEYVRREKMREALTLLTHDRLSVNETADILGYCNASHFIREFKRFYGKTPRQYVMW</sequence>
<dbReference type="InterPro" id="IPR009057">
    <property type="entry name" value="Homeodomain-like_sf"/>
</dbReference>
<dbReference type="PANTHER" id="PTHR43280">
    <property type="entry name" value="ARAC-FAMILY TRANSCRIPTIONAL REGULATOR"/>
    <property type="match status" value="1"/>
</dbReference>
<dbReference type="Pfam" id="PF12833">
    <property type="entry name" value="HTH_18"/>
    <property type="match status" value="1"/>
</dbReference>
<dbReference type="InterPro" id="IPR018060">
    <property type="entry name" value="HTH_AraC"/>
</dbReference>
<dbReference type="PROSITE" id="PS01124">
    <property type="entry name" value="HTH_ARAC_FAMILY_2"/>
    <property type="match status" value="1"/>
</dbReference>
<dbReference type="SUPFAM" id="SSF46689">
    <property type="entry name" value="Homeodomain-like"/>
    <property type="match status" value="2"/>
</dbReference>
<evidence type="ECO:0000256" key="3">
    <source>
        <dbReference type="ARBA" id="ARBA00023163"/>
    </source>
</evidence>
<keyword evidence="3" id="KW-0804">Transcription</keyword>
<dbReference type="Proteomes" id="UP001314681">
    <property type="component" value="Unassembled WGS sequence"/>
</dbReference>
<dbReference type="RefSeq" id="WP_158352475.1">
    <property type="nucleotide sequence ID" value="NZ_JAHQCX010000006.1"/>
</dbReference>
<evidence type="ECO:0000256" key="2">
    <source>
        <dbReference type="ARBA" id="ARBA00023125"/>
    </source>
</evidence>
<dbReference type="InterPro" id="IPR020449">
    <property type="entry name" value="Tscrpt_reg_AraC-type_HTH"/>
</dbReference>
<dbReference type="Gene3D" id="1.10.10.60">
    <property type="entry name" value="Homeodomain-like"/>
    <property type="match status" value="2"/>
</dbReference>
<evidence type="ECO:0000256" key="1">
    <source>
        <dbReference type="ARBA" id="ARBA00023015"/>
    </source>
</evidence>
<gene>
    <name evidence="5" type="ORF">KTH90_11035</name>
</gene>
<keyword evidence="2" id="KW-0238">DNA-binding</keyword>
<dbReference type="EMBL" id="JAHQCX010000006">
    <property type="protein sequence ID" value="MBU9726548.1"/>
    <property type="molecule type" value="Genomic_DNA"/>
</dbReference>
<dbReference type="PROSITE" id="PS00041">
    <property type="entry name" value="HTH_ARAC_FAMILY_1"/>
    <property type="match status" value="1"/>
</dbReference>
<dbReference type="PRINTS" id="PR00032">
    <property type="entry name" value="HTHARAC"/>
</dbReference>
<accession>A0ABS6K7R0</accession>
<dbReference type="SMART" id="SM00342">
    <property type="entry name" value="HTH_ARAC"/>
    <property type="match status" value="1"/>
</dbReference>
<feature type="domain" description="HTH araC/xylS-type" evidence="4">
    <location>
        <begin position="137"/>
        <end position="235"/>
    </location>
</feature>
<protein>
    <submittedName>
        <fullName evidence="5">AraC family transcriptional regulator</fullName>
    </submittedName>
</protein>